<gene>
    <name evidence="2" type="ORF">Cvel_18458</name>
</gene>
<evidence type="ECO:0008006" key="3">
    <source>
        <dbReference type="Google" id="ProtNLM"/>
    </source>
</evidence>
<feature type="region of interest" description="Disordered" evidence="1">
    <location>
        <begin position="1"/>
        <end position="224"/>
    </location>
</feature>
<protein>
    <recommendedName>
        <fullName evidence="3">TFIIS N-terminal domain-containing protein</fullName>
    </recommendedName>
</protein>
<evidence type="ECO:0000256" key="1">
    <source>
        <dbReference type="SAM" id="MobiDB-lite"/>
    </source>
</evidence>
<dbReference type="Gene3D" id="1.20.930.10">
    <property type="entry name" value="Conserved domain common to transcription factors TFIIS, elongin A, CRSP70"/>
    <property type="match status" value="1"/>
</dbReference>
<reference evidence="2" key="1">
    <citation type="submission" date="2014-11" db="EMBL/GenBank/DDBJ databases">
        <authorList>
            <person name="Otto D Thomas"/>
            <person name="Naeem Raeece"/>
        </authorList>
    </citation>
    <scope>NUCLEOTIDE SEQUENCE</scope>
</reference>
<sequence>MDLDGDDYGADGLFAGDDDGEEGVPAEQGGGGEETSEVKDADGDGEHQKGFEDGGGAAAASGGGGRERVEVEDSDDDAGGPLGKGAEDEDEDDDLFGPGDENEDSRKKKRRKGEKEKKQKKDKKKRKEKSGEGGAAAAAAAGKGGGEDGDLGGWLVNDGEAEDPDEHIPVEGGIFSDRDGDSSDSGDEGRRMEEPAKVSEFDIACEKVKARKRKPKDPKQMEADRAEDWVQENLIGRMVRAAEKDDQAFRQQMPALHKLSLLKGEVGRELRKPKWTEHLVNKGLFSVMKRWLEPMPDGSAQALEVREGMVEILLGMPLRGAHDPLANSKVMGQVVKLLKDAPPRLTEMVERLVRKVTEQMHRVKYQEEPELAVDADDEEGFEDRDKDRKKGSKRRRGASDSGESPVPSAAAAGASFPEGVQVRRGPAAAAAATMGGAAAPYQPGAGGRRAPPRVYANAPISSFQGERTRNENGQAMRIDRLVRNFKKDSSRGRK</sequence>
<dbReference type="InterPro" id="IPR051037">
    <property type="entry name" value="RNAPII_TF_IWS1"/>
</dbReference>
<dbReference type="GO" id="GO:0016973">
    <property type="term" value="P:poly(A)+ mRNA export from nucleus"/>
    <property type="evidence" value="ECO:0007669"/>
    <property type="project" value="TreeGrafter"/>
</dbReference>
<organism evidence="2">
    <name type="scientific">Chromera velia CCMP2878</name>
    <dbReference type="NCBI Taxonomy" id="1169474"/>
    <lineage>
        <taxon>Eukaryota</taxon>
        <taxon>Sar</taxon>
        <taxon>Alveolata</taxon>
        <taxon>Colpodellida</taxon>
        <taxon>Chromeraceae</taxon>
        <taxon>Chromera</taxon>
    </lineage>
</organism>
<accession>A0A0G4FRY8</accession>
<proteinExistence type="predicted"/>
<feature type="compositionally biased region" description="Low complexity" evidence="1">
    <location>
        <begin position="399"/>
        <end position="453"/>
    </location>
</feature>
<dbReference type="PANTHER" id="PTHR46010:SF1">
    <property type="entry name" value="PROTEIN IWS1 HOMOLOG"/>
    <property type="match status" value="1"/>
</dbReference>
<name>A0A0G4FRY8_9ALVE</name>
<dbReference type="GO" id="GO:0005634">
    <property type="term" value="C:nucleus"/>
    <property type="evidence" value="ECO:0007669"/>
    <property type="project" value="TreeGrafter"/>
</dbReference>
<evidence type="ECO:0000313" key="2">
    <source>
        <dbReference type="EMBL" id="CEM17411.1"/>
    </source>
</evidence>
<feature type="compositionally biased region" description="Acidic residues" evidence="1">
    <location>
        <begin position="368"/>
        <end position="382"/>
    </location>
</feature>
<feature type="compositionally biased region" description="Acidic residues" evidence="1">
    <location>
        <begin position="87"/>
        <end position="103"/>
    </location>
</feature>
<feature type="compositionally biased region" description="Gly residues" evidence="1">
    <location>
        <begin position="53"/>
        <end position="64"/>
    </location>
</feature>
<dbReference type="InterPro" id="IPR035441">
    <property type="entry name" value="TFIIS/LEDGF_dom_sf"/>
</dbReference>
<feature type="region of interest" description="Disordered" evidence="1">
    <location>
        <begin position="367"/>
        <end position="477"/>
    </location>
</feature>
<dbReference type="AlphaFoldDB" id="A0A0G4FRY8"/>
<feature type="compositionally biased region" description="Basic and acidic residues" evidence="1">
    <location>
        <begin position="36"/>
        <end position="52"/>
    </location>
</feature>
<dbReference type="PANTHER" id="PTHR46010">
    <property type="entry name" value="PROTEIN IWS1 HOMOLOG"/>
    <property type="match status" value="1"/>
</dbReference>
<dbReference type="EMBL" id="CDMZ01000583">
    <property type="protein sequence ID" value="CEM17411.1"/>
    <property type="molecule type" value="Genomic_DNA"/>
</dbReference>
<dbReference type="VEuPathDB" id="CryptoDB:Cvel_18458"/>
<feature type="compositionally biased region" description="Basic and acidic residues" evidence="1">
    <location>
        <begin position="176"/>
        <end position="208"/>
    </location>
</feature>